<proteinExistence type="predicted"/>
<protein>
    <submittedName>
        <fullName evidence="1">Uncharacterized protein</fullName>
    </submittedName>
</protein>
<accession>A0A085N7Z8</accession>
<organism evidence="1">
    <name type="scientific">Trichuris suis</name>
    <name type="common">pig whipworm</name>
    <dbReference type="NCBI Taxonomy" id="68888"/>
    <lineage>
        <taxon>Eukaryota</taxon>
        <taxon>Metazoa</taxon>
        <taxon>Ecdysozoa</taxon>
        <taxon>Nematoda</taxon>
        <taxon>Enoplea</taxon>
        <taxon>Dorylaimia</taxon>
        <taxon>Trichinellida</taxon>
        <taxon>Trichuridae</taxon>
        <taxon>Trichuris</taxon>
    </lineage>
</organism>
<dbReference type="Proteomes" id="UP000030758">
    <property type="component" value="Unassembled WGS sequence"/>
</dbReference>
<dbReference type="AlphaFoldDB" id="A0A085N7Z8"/>
<sequence>MLYADKFHPVHHWYSDKYIVLHGQTILLDPVMYYIFKGAPCNVQTGVAGEKCLQATRSVGHSRLNIFREYCRLLRTNRNHDASSTCSSAFMLRRFMLRNVIVRISLAQRQAPPAMFKLALRMRNSCKAKQCNACKLPAHSDIHA</sequence>
<reference evidence="1" key="1">
    <citation type="journal article" date="2014" name="Nat. Genet.">
        <title>Genome and transcriptome of the porcine whipworm Trichuris suis.</title>
        <authorList>
            <person name="Jex A.R."/>
            <person name="Nejsum P."/>
            <person name="Schwarz E.M."/>
            <person name="Hu L."/>
            <person name="Young N.D."/>
            <person name="Hall R.S."/>
            <person name="Korhonen P.K."/>
            <person name="Liao S."/>
            <person name="Thamsborg S."/>
            <person name="Xia J."/>
            <person name="Xu P."/>
            <person name="Wang S."/>
            <person name="Scheerlinck J.P."/>
            <person name="Hofmann A."/>
            <person name="Sternberg P.W."/>
            <person name="Wang J."/>
            <person name="Gasser R.B."/>
        </authorList>
    </citation>
    <scope>NUCLEOTIDE SEQUENCE [LARGE SCALE GENOMIC DNA]</scope>
    <source>
        <strain evidence="1">DCEP-RM93F</strain>
    </source>
</reference>
<dbReference type="EMBL" id="KL367535">
    <property type="protein sequence ID" value="KFD65594.1"/>
    <property type="molecule type" value="Genomic_DNA"/>
</dbReference>
<name>A0A085N7Z8_9BILA</name>
<gene>
    <name evidence="1" type="ORF">M514_09882</name>
</gene>
<evidence type="ECO:0000313" key="1">
    <source>
        <dbReference type="EMBL" id="KFD65594.1"/>
    </source>
</evidence>